<gene>
    <name evidence="1" type="ORF">NDU88_005171</name>
</gene>
<dbReference type="Proteomes" id="UP001066276">
    <property type="component" value="Chromosome 4_2"/>
</dbReference>
<name>A0AAV7SKW4_PLEWA</name>
<sequence>MVCWGADISIWIYCGGFARKARTIGFGILTLVFSSTVFTSSCMRPKPFRATRDRMETTISGLRTALSVGRIKHKCASGRPAERRVDICNIKKVTALTLGMLISLNNPDPVLLPEWEVFREAQWTAITERGPDGSQASEEAGHAGLTIETGDSMLQLIYDSVKEHQTETLAESRRAWLVTKHLQGALKKVSTTCTKIGEKLNAIEERTSAVEANMGALQGEVETHTGQLSDIKWKMEDFENRQRQNNRQFTGIKKEVEGSNRRAFMIDLLKGAFPDLATLDWESEVQRVIQKGQMRDIPKLVSFIFVTLS</sequence>
<keyword evidence="2" id="KW-1185">Reference proteome</keyword>
<dbReference type="EMBL" id="JANPWB010000008">
    <property type="protein sequence ID" value="KAJ1164737.1"/>
    <property type="molecule type" value="Genomic_DNA"/>
</dbReference>
<proteinExistence type="predicted"/>
<dbReference type="AlphaFoldDB" id="A0AAV7SKW4"/>
<comment type="caution">
    <text evidence="1">The sequence shown here is derived from an EMBL/GenBank/DDBJ whole genome shotgun (WGS) entry which is preliminary data.</text>
</comment>
<evidence type="ECO:0000313" key="1">
    <source>
        <dbReference type="EMBL" id="KAJ1164737.1"/>
    </source>
</evidence>
<organism evidence="1 2">
    <name type="scientific">Pleurodeles waltl</name>
    <name type="common">Iberian ribbed newt</name>
    <dbReference type="NCBI Taxonomy" id="8319"/>
    <lineage>
        <taxon>Eukaryota</taxon>
        <taxon>Metazoa</taxon>
        <taxon>Chordata</taxon>
        <taxon>Craniata</taxon>
        <taxon>Vertebrata</taxon>
        <taxon>Euteleostomi</taxon>
        <taxon>Amphibia</taxon>
        <taxon>Batrachia</taxon>
        <taxon>Caudata</taxon>
        <taxon>Salamandroidea</taxon>
        <taxon>Salamandridae</taxon>
        <taxon>Pleurodelinae</taxon>
        <taxon>Pleurodeles</taxon>
    </lineage>
</organism>
<evidence type="ECO:0000313" key="2">
    <source>
        <dbReference type="Proteomes" id="UP001066276"/>
    </source>
</evidence>
<reference evidence="1" key="1">
    <citation type="journal article" date="2022" name="bioRxiv">
        <title>Sequencing and chromosome-scale assembly of the giantPleurodeles waltlgenome.</title>
        <authorList>
            <person name="Brown T."/>
            <person name="Elewa A."/>
            <person name="Iarovenko S."/>
            <person name="Subramanian E."/>
            <person name="Araus A.J."/>
            <person name="Petzold A."/>
            <person name="Susuki M."/>
            <person name="Suzuki K.-i.T."/>
            <person name="Hayashi T."/>
            <person name="Toyoda A."/>
            <person name="Oliveira C."/>
            <person name="Osipova E."/>
            <person name="Leigh N.D."/>
            <person name="Simon A."/>
            <person name="Yun M.H."/>
        </authorList>
    </citation>
    <scope>NUCLEOTIDE SEQUENCE</scope>
    <source>
        <strain evidence="1">20211129_DDA</strain>
        <tissue evidence="1">Liver</tissue>
    </source>
</reference>
<accession>A0AAV7SKW4</accession>
<protein>
    <submittedName>
        <fullName evidence="1">Uncharacterized protein</fullName>
    </submittedName>
</protein>